<reference evidence="2" key="2">
    <citation type="submission" date="2016-10" db="EMBL/GenBank/DDBJ databases">
        <authorList>
            <person name="See-Too W.S."/>
        </authorList>
    </citation>
    <scope>NUCLEOTIDE SEQUENCE [LARGE SCALE GENOMIC DNA]</scope>
    <source>
        <strain evidence="2">DSM 24743</strain>
    </source>
</reference>
<dbReference type="RefSeq" id="WP_008497860.1">
    <property type="nucleotide sequence ID" value="NZ_CP016537.2"/>
</dbReference>
<name>A0A1C7DPS3_9BACL</name>
<dbReference type="OrthoDB" id="2418340at2"/>
<evidence type="ECO:0000313" key="1">
    <source>
        <dbReference type="EMBL" id="ANU13465.1"/>
    </source>
</evidence>
<dbReference type="Proteomes" id="UP000092687">
    <property type="component" value="Chromosome"/>
</dbReference>
<dbReference type="EMBL" id="CP016537">
    <property type="protein sequence ID" value="ANU13465.1"/>
    <property type="molecule type" value="Genomic_DNA"/>
</dbReference>
<protein>
    <submittedName>
        <fullName evidence="1">Uncharacterized protein</fullName>
    </submittedName>
</protein>
<dbReference type="AlphaFoldDB" id="A0A1C7DPS3"/>
<accession>A0A1C7DPS3</accession>
<gene>
    <name evidence="1" type="ORF">BBI08_06245</name>
</gene>
<organism evidence="1 2">
    <name type="scientific">Planococcus halocryophilus</name>
    <dbReference type="NCBI Taxonomy" id="1215089"/>
    <lineage>
        <taxon>Bacteria</taxon>
        <taxon>Bacillati</taxon>
        <taxon>Bacillota</taxon>
        <taxon>Bacilli</taxon>
        <taxon>Bacillales</taxon>
        <taxon>Caryophanaceae</taxon>
        <taxon>Planococcus</taxon>
    </lineage>
</organism>
<dbReference type="KEGG" id="phc:BBI08_06245"/>
<dbReference type="STRING" id="1215089.BBI08_06245"/>
<keyword evidence="2" id="KW-1185">Reference proteome</keyword>
<sequence>MIQTFLKDKLKELLPDLVWTASFRTTDVNAGTVYYEGGGQPAQYDVPTRYPRYMVYVSSSDWKFAEYAAEEVYQSLHKFENEIVEVQFYKDGNVVAVKSYRVFLITAAGEPNDLGVSNDVRDFSINFDVTLTEIKGGNII</sequence>
<reference evidence="2" key="1">
    <citation type="submission" date="2016-07" db="EMBL/GenBank/DDBJ databases">
        <authorList>
            <person name="See-Too W.S."/>
        </authorList>
    </citation>
    <scope>NUCLEOTIDE SEQUENCE [LARGE SCALE GENOMIC DNA]</scope>
    <source>
        <strain evidence="2">DSM 24743</strain>
    </source>
</reference>
<evidence type="ECO:0000313" key="2">
    <source>
        <dbReference type="Proteomes" id="UP000092687"/>
    </source>
</evidence>
<proteinExistence type="predicted"/>